<dbReference type="Proteomes" id="UP000239899">
    <property type="component" value="Unassembled WGS sequence"/>
</dbReference>
<protein>
    <submittedName>
        <fullName evidence="1">Uncharacterized protein</fullName>
    </submittedName>
</protein>
<evidence type="ECO:0000313" key="1">
    <source>
        <dbReference type="EMBL" id="PRW33153.1"/>
    </source>
</evidence>
<comment type="caution">
    <text evidence="1">The sequence shown here is derived from an EMBL/GenBank/DDBJ whole genome shotgun (WGS) entry which is preliminary data.</text>
</comment>
<sequence>MRPAALPRRMGGKRPLPFFSAVVLSEATSPASSSLSNKGMGGSEWGVLCRSKAEARRVLQAAQEHNDCCKDVVLCQQVGEVLTCNCILRFHGLPFLCLSNLGGRTYTNKWLWERLSDIPIFWPFNKPPGWHECEDTMWEANDHPPGPPPAVRGLGDWLEPCKPETVGETLTCDGLLRFHGLPFLCLHNGGGRTLTSKWLWDRLSDVPIFWALSKPPGWRECE</sequence>
<name>A0A2P6TGB2_CHLSO</name>
<gene>
    <name evidence="1" type="ORF">C2E21_7769</name>
</gene>
<reference evidence="1 2" key="1">
    <citation type="journal article" date="2018" name="Plant J.">
        <title>Genome sequences of Chlorella sorokiniana UTEX 1602 and Micractinium conductrix SAG 241.80: implications to maltose excretion by a green alga.</title>
        <authorList>
            <person name="Arriola M.B."/>
            <person name="Velmurugan N."/>
            <person name="Zhang Y."/>
            <person name="Plunkett M.H."/>
            <person name="Hondzo H."/>
            <person name="Barney B.M."/>
        </authorList>
    </citation>
    <scope>NUCLEOTIDE SEQUENCE [LARGE SCALE GENOMIC DNA]</scope>
    <source>
        <strain evidence="2">UTEX 1602</strain>
    </source>
</reference>
<keyword evidence="2" id="KW-1185">Reference proteome</keyword>
<accession>A0A2P6TGB2</accession>
<dbReference type="AlphaFoldDB" id="A0A2P6TGB2"/>
<dbReference type="EMBL" id="LHPG02000017">
    <property type="protein sequence ID" value="PRW33153.1"/>
    <property type="molecule type" value="Genomic_DNA"/>
</dbReference>
<evidence type="ECO:0000313" key="2">
    <source>
        <dbReference type="Proteomes" id="UP000239899"/>
    </source>
</evidence>
<proteinExistence type="predicted"/>
<organism evidence="1 2">
    <name type="scientific">Chlorella sorokiniana</name>
    <name type="common">Freshwater green alga</name>
    <dbReference type="NCBI Taxonomy" id="3076"/>
    <lineage>
        <taxon>Eukaryota</taxon>
        <taxon>Viridiplantae</taxon>
        <taxon>Chlorophyta</taxon>
        <taxon>core chlorophytes</taxon>
        <taxon>Trebouxiophyceae</taxon>
        <taxon>Chlorellales</taxon>
        <taxon>Chlorellaceae</taxon>
        <taxon>Chlorella clade</taxon>
        <taxon>Chlorella</taxon>
    </lineage>
</organism>